<dbReference type="Pfam" id="PF03413">
    <property type="entry name" value="PepSY"/>
    <property type="match status" value="1"/>
</dbReference>
<dbReference type="RefSeq" id="WP_184912642.1">
    <property type="nucleotide sequence ID" value="NZ_JACHJR010000001.1"/>
</dbReference>
<dbReference type="InterPro" id="IPR025711">
    <property type="entry name" value="PepSY"/>
</dbReference>
<protein>
    <submittedName>
        <fullName evidence="3">Putative iron-regulated membrane protein</fullName>
    </submittedName>
</protein>
<organism evidence="3 4">
    <name type="scientific">Kitasatospora gansuensis</name>
    <dbReference type="NCBI Taxonomy" id="258050"/>
    <lineage>
        <taxon>Bacteria</taxon>
        <taxon>Bacillati</taxon>
        <taxon>Actinomycetota</taxon>
        <taxon>Actinomycetes</taxon>
        <taxon>Kitasatosporales</taxon>
        <taxon>Streptomycetaceae</taxon>
        <taxon>Kitasatospora</taxon>
    </lineage>
</organism>
<feature type="transmembrane region" description="Helical" evidence="1">
    <location>
        <begin position="416"/>
        <end position="441"/>
    </location>
</feature>
<sequence length="451" mass="47947">MLSETERPPTSATPAPASAWAGLRPLLLRLHFYAGVLIAPFLLVAAVSGLLYAGSYQIERFVYSDQLTVSQVGTAALPLSRQIAAATAAHPEGKLALVRTSDDPEATTQVLLNVPALEEGRKLAVFVDPYTAEVRGALKSYGSSGALPFRAWLSELHANLQLGEPGRIYSELAASWLWVVVLGGLALWFGRRRKRYVRPEGGLTGRRRSLSWHGVIGLWAAVGLLGLSATGLTWSTYAGEHIEQLRTSLSWTTPALATATGGGDHSAHEEHSGSGGTPVGVDQVMAAAAAAGIDGPVEIVPPKGPGKAYAVKEIDKQWPVRLDQVAVDPTDATVSSELRFADYPLGAKLTRFGIDLHMGVAFGLANELALIALAAGLIAMTLLGYRMWWHRRPGPRAFGRPYPAGAWRQSPRAAAALALAAIAVGWFLPLLGISLAAFLAVDLLLGLRRTK</sequence>
<keyword evidence="1" id="KW-0472">Membrane</keyword>
<dbReference type="AlphaFoldDB" id="A0A7W7S8L3"/>
<feature type="transmembrane region" description="Helical" evidence="1">
    <location>
        <begin position="32"/>
        <end position="53"/>
    </location>
</feature>
<name>A0A7W7S8L3_9ACTN</name>
<keyword evidence="1" id="KW-0812">Transmembrane</keyword>
<reference evidence="3 4" key="1">
    <citation type="submission" date="2020-08" db="EMBL/GenBank/DDBJ databases">
        <title>Sequencing the genomes of 1000 actinobacteria strains.</title>
        <authorList>
            <person name="Klenk H.-P."/>
        </authorList>
    </citation>
    <scope>NUCLEOTIDE SEQUENCE [LARGE SCALE GENOMIC DNA]</scope>
    <source>
        <strain evidence="3 4">DSM 44786</strain>
    </source>
</reference>
<keyword evidence="4" id="KW-1185">Reference proteome</keyword>
<dbReference type="Pfam" id="PF03929">
    <property type="entry name" value="PepSY_TM"/>
    <property type="match status" value="1"/>
</dbReference>
<dbReference type="PANTHER" id="PTHR34219:SF1">
    <property type="entry name" value="PEPSY DOMAIN-CONTAINING PROTEIN"/>
    <property type="match status" value="1"/>
</dbReference>
<evidence type="ECO:0000256" key="1">
    <source>
        <dbReference type="SAM" id="Phobius"/>
    </source>
</evidence>
<evidence type="ECO:0000259" key="2">
    <source>
        <dbReference type="Pfam" id="PF03413"/>
    </source>
</evidence>
<gene>
    <name evidence="3" type="ORF">F4556_001454</name>
</gene>
<dbReference type="Proteomes" id="UP000573327">
    <property type="component" value="Unassembled WGS sequence"/>
</dbReference>
<dbReference type="InterPro" id="IPR005625">
    <property type="entry name" value="PepSY-ass_TM"/>
</dbReference>
<feature type="transmembrane region" description="Helical" evidence="1">
    <location>
        <begin position="168"/>
        <end position="189"/>
    </location>
</feature>
<accession>A0A7W7S8L3</accession>
<evidence type="ECO:0000313" key="4">
    <source>
        <dbReference type="Proteomes" id="UP000573327"/>
    </source>
</evidence>
<dbReference type="PANTHER" id="PTHR34219">
    <property type="entry name" value="IRON-REGULATED INNER MEMBRANE PROTEIN-RELATED"/>
    <property type="match status" value="1"/>
</dbReference>
<feature type="domain" description="PepSY" evidence="2">
    <location>
        <begin position="77"/>
        <end position="136"/>
    </location>
</feature>
<proteinExistence type="predicted"/>
<feature type="transmembrane region" description="Helical" evidence="1">
    <location>
        <begin position="368"/>
        <end position="388"/>
    </location>
</feature>
<feature type="transmembrane region" description="Helical" evidence="1">
    <location>
        <begin position="210"/>
        <end position="229"/>
    </location>
</feature>
<keyword evidence="1" id="KW-1133">Transmembrane helix</keyword>
<evidence type="ECO:0000313" key="3">
    <source>
        <dbReference type="EMBL" id="MBB4945919.1"/>
    </source>
</evidence>
<dbReference type="EMBL" id="JACHJR010000001">
    <property type="protein sequence ID" value="MBB4945919.1"/>
    <property type="molecule type" value="Genomic_DNA"/>
</dbReference>
<comment type="caution">
    <text evidence="3">The sequence shown here is derived from an EMBL/GenBank/DDBJ whole genome shotgun (WGS) entry which is preliminary data.</text>
</comment>